<dbReference type="SUPFAM" id="SSF56349">
    <property type="entry name" value="DNA breaking-rejoining enzymes"/>
    <property type="match status" value="1"/>
</dbReference>
<dbReference type="Pfam" id="PF00589">
    <property type="entry name" value="Phage_integrase"/>
    <property type="match status" value="1"/>
</dbReference>
<dbReference type="PROSITE" id="PS51898">
    <property type="entry name" value="TYR_RECOMBINASE"/>
    <property type="match status" value="1"/>
</dbReference>
<gene>
    <name evidence="4" type="ORF">F3W81_01950</name>
</gene>
<protein>
    <submittedName>
        <fullName evidence="4">Tyrosine-type recombinase/integrase</fullName>
    </submittedName>
</protein>
<evidence type="ECO:0000259" key="3">
    <source>
        <dbReference type="PROSITE" id="PS51898"/>
    </source>
</evidence>
<dbReference type="Gene3D" id="1.10.443.10">
    <property type="entry name" value="Intergrase catalytic core"/>
    <property type="match status" value="1"/>
</dbReference>
<dbReference type="AlphaFoldDB" id="A0A7L9WJG2"/>
<evidence type="ECO:0000313" key="5">
    <source>
        <dbReference type="Proteomes" id="UP000594118"/>
    </source>
</evidence>
<name>A0A7L9WJG2_9RHOB</name>
<dbReference type="PANTHER" id="PTHR30349:SF64">
    <property type="entry name" value="PROPHAGE INTEGRASE INTD-RELATED"/>
    <property type="match status" value="1"/>
</dbReference>
<proteinExistence type="predicted"/>
<accession>A0A7L9WJG2</accession>
<evidence type="ECO:0000256" key="2">
    <source>
        <dbReference type="ARBA" id="ARBA00023172"/>
    </source>
</evidence>
<evidence type="ECO:0000256" key="1">
    <source>
        <dbReference type="ARBA" id="ARBA00022908"/>
    </source>
</evidence>
<dbReference type="GO" id="GO:0015074">
    <property type="term" value="P:DNA integration"/>
    <property type="evidence" value="ECO:0007669"/>
    <property type="project" value="UniProtKB-KW"/>
</dbReference>
<dbReference type="RefSeq" id="WP_193081989.1">
    <property type="nucleotide sequence ID" value="NZ_CP045201.1"/>
</dbReference>
<dbReference type="InterPro" id="IPR013762">
    <property type="entry name" value="Integrase-like_cat_sf"/>
</dbReference>
<reference evidence="4 5" key="1">
    <citation type="submission" date="2019-10" db="EMBL/GenBank/DDBJ databases">
        <title>Pseudopuniceibacterium sp. HQ09 islated from Antarctica.</title>
        <authorList>
            <person name="Liao L."/>
            <person name="Su S."/>
            <person name="Chen B."/>
            <person name="Yu Y."/>
        </authorList>
    </citation>
    <scope>NUCLEOTIDE SEQUENCE [LARGE SCALE GENOMIC DNA]</scope>
    <source>
        <strain evidence="4 5">HQ09</strain>
    </source>
</reference>
<dbReference type="CDD" id="cd00796">
    <property type="entry name" value="INT_Rci_Hp1_C"/>
    <property type="match status" value="1"/>
</dbReference>
<evidence type="ECO:0000313" key="4">
    <source>
        <dbReference type="EMBL" id="QOL79688.1"/>
    </source>
</evidence>
<dbReference type="InterPro" id="IPR002104">
    <property type="entry name" value="Integrase_catalytic"/>
</dbReference>
<dbReference type="GO" id="GO:0006310">
    <property type="term" value="P:DNA recombination"/>
    <property type="evidence" value="ECO:0007669"/>
    <property type="project" value="UniProtKB-KW"/>
</dbReference>
<dbReference type="InterPro" id="IPR050090">
    <property type="entry name" value="Tyrosine_recombinase_XerCD"/>
</dbReference>
<dbReference type="KEGG" id="pshq:F3W81_01950"/>
<organism evidence="4 5">
    <name type="scientific">Pseudooceanicola spongiae</name>
    <dbReference type="NCBI Taxonomy" id="2613965"/>
    <lineage>
        <taxon>Bacteria</taxon>
        <taxon>Pseudomonadati</taxon>
        <taxon>Pseudomonadota</taxon>
        <taxon>Alphaproteobacteria</taxon>
        <taxon>Rhodobacterales</taxon>
        <taxon>Paracoccaceae</taxon>
        <taxon>Pseudooceanicola</taxon>
    </lineage>
</organism>
<dbReference type="GO" id="GO:0003677">
    <property type="term" value="F:DNA binding"/>
    <property type="evidence" value="ECO:0007669"/>
    <property type="project" value="InterPro"/>
</dbReference>
<keyword evidence="5" id="KW-1185">Reference proteome</keyword>
<dbReference type="PANTHER" id="PTHR30349">
    <property type="entry name" value="PHAGE INTEGRASE-RELATED"/>
    <property type="match status" value="1"/>
</dbReference>
<keyword evidence="1" id="KW-0229">DNA integration</keyword>
<sequence length="364" mass="41010">MATIRKRVRKDGSVAYMVQIIFTQKGRPTYREARTFDRQSAATVWAKKRTDELNKAGENLFALKTRQKTLADAIRTYTDQSEKQIGRTKAQVLSTILEFDISDMLCAEIRSSDIVAFARELGIKRSAATVSNYLSHLSSVFAIAKPAWNMPLEHQQMKDAFAVCNRLGITGKSRARARRPTLVELNSLMEHFAKKHAARPSSAPMHMITAFALFSTRRQEEITRIKWADLDADAKRIMVKDMKHPGDKAGNDVLCDLPDAACSIALSMPRNSAFIFPFSTDAISAAFTRACKVLAIDDLRFHDLRHEGVSRLFEMGLHIPQAAAVSGHRSWQSLQRYTHLHERGDKYDEWPWLLALAKGESASD</sequence>
<feature type="domain" description="Tyr recombinase" evidence="3">
    <location>
        <begin position="175"/>
        <end position="351"/>
    </location>
</feature>
<dbReference type="InterPro" id="IPR011010">
    <property type="entry name" value="DNA_brk_join_enz"/>
</dbReference>
<keyword evidence="2" id="KW-0233">DNA recombination</keyword>
<dbReference type="Proteomes" id="UP000594118">
    <property type="component" value="Chromosome"/>
</dbReference>
<dbReference type="EMBL" id="CP045201">
    <property type="protein sequence ID" value="QOL79688.1"/>
    <property type="molecule type" value="Genomic_DNA"/>
</dbReference>